<evidence type="ECO:0000256" key="1">
    <source>
        <dbReference type="SAM" id="MobiDB-lite"/>
    </source>
</evidence>
<keyword evidence="3" id="KW-1185">Reference proteome</keyword>
<gene>
    <name evidence="2" type="ORF">HHL21_14400</name>
</gene>
<dbReference type="EMBL" id="JABBGG010000007">
    <property type="protein sequence ID" value="NML62244.1"/>
    <property type="molecule type" value="Genomic_DNA"/>
</dbReference>
<dbReference type="RefSeq" id="WP_169466995.1">
    <property type="nucleotide sequence ID" value="NZ_JABBGG010000007.1"/>
</dbReference>
<evidence type="ECO:0000313" key="2">
    <source>
        <dbReference type="EMBL" id="NML62244.1"/>
    </source>
</evidence>
<comment type="caution">
    <text evidence="2">The sequence shown here is derived from an EMBL/GenBank/DDBJ whole genome shotgun (WGS) entry which is preliminary data.</text>
</comment>
<name>A0A848HLZ7_9BURK</name>
<sequence length="128" mass="13548">MIKHSADNLMSPIVRDSLRDVIANDRYAGTFQSTDKYRSALLQHLDNLDAAQLVAANIHQVNRADAEWSAAVTTAQMVYSDVPDALQAIDYLVALRAFAKDSGKPIPAPPGPSTATAVGSVDLKGGAA</sequence>
<evidence type="ECO:0000313" key="3">
    <source>
        <dbReference type="Proteomes" id="UP000583752"/>
    </source>
</evidence>
<dbReference type="AlphaFoldDB" id="A0A848HLZ7"/>
<proteinExistence type="predicted"/>
<organism evidence="2 3">
    <name type="scientific">Massilia polaris</name>
    <dbReference type="NCBI Taxonomy" id="2728846"/>
    <lineage>
        <taxon>Bacteria</taxon>
        <taxon>Pseudomonadati</taxon>
        <taxon>Pseudomonadota</taxon>
        <taxon>Betaproteobacteria</taxon>
        <taxon>Burkholderiales</taxon>
        <taxon>Oxalobacteraceae</taxon>
        <taxon>Telluria group</taxon>
        <taxon>Massilia</taxon>
    </lineage>
</organism>
<dbReference type="Proteomes" id="UP000583752">
    <property type="component" value="Unassembled WGS sequence"/>
</dbReference>
<reference evidence="2 3" key="1">
    <citation type="submission" date="2020-04" db="EMBL/GenBank/DDBJ databases">
        <title>Massilia sp. RP-1-19 isolated from soil.</title>
        <authorList>
            <person name="Dahal R.H."/>
        </authorList>
    </citation>
    <scope>NUCLEOTIDE SEQUENCE [LARGE SCALE GENOMIC DNA]</scope>
    <source>
        <strain evidence="2 3">RP-1-19</strain>
    </source>
</reference>
<feature type="region of interest" description="Disordered" evidence="1">
    <location>
        <begin position="103"/>
        <end position="128"/>
    </location>
</feature>
<protein>
    <submittedName>
        <fullName evidence="2">Uncharacterized protein</fullName>
    </submittedName>
</protein>
<accession>A0A848HLZ7</accession>